<evidence type="ECO:0000313" key="1">
    <source>
        <dbReference type="EMBL" id="CAK9313667.1"/>
    </source>
</evidence>
<accession>A0ABP0XZS3</accession>
<gene>
    <name evidence="1" type="ORF">CITCOLO1_LOCUS5395</name>
</gene>
<protein>
    <submittedName>
        <fullName evidence="1">Uncharacterized protein</fullName>
    </submittedName>
</protein>
<evidence type="ECO:0000313" key="2">
    <source>
        <dbReference type="Proteomes" id="UP001642487"/>
    </source>
</evidence>
<dbReference type="Proteomes" id="UP001642487">
    <property type="component" value="Chromosome 11"/>
</dbReference>
<keyword evidence="2" id="KW-1185">Reference proteome</keyword>
<dbReference type="EMBL" id="OZ021745">
    <property type="protein sequence ID" value="CAK9313667.1"/>
    <property type="molecule type" value="Genomic_DNA"/>
</dbReference>
<organism evidence="1 2">
    <name type="scientific">Citrullus colocynthis</name>
    <name type="common">colocynth</name>
    <dbReference type="NCBI Taxonomy" id="252529"/>
    <lineage>
        <taxon>Eukaryota</taxon>
        <taxon>Viridiplantae</taxon>
        <taxon>Streptophyta</taxon>
        <taxon>Embryophyta</taxon>
        <taxon>Tracheophyta</taxon>
        <taxon>Spermatophyta</taxon>
        <taxon>Magnoliopsida</taxon>
        <taxon>eudicotyledons</taxon>
        <taxon>Gunneridae</taxon>
        <taxon>Pentapetalae</taxon>
        <taxon>rosids</taxon>
        <taxon>fabids</taxon>
        <taxon>Cucurbitales</taxon>
        <taxon>Cucurbitaceae</taxon>
        <taxon>Benincaseae</taxon>
        <taxon>Citrullus</taxon>
    </lineage>
</organism>
<reference evidence="1 2" key="1">
    <citation type="submission" date="2024-03" db="EMBL/GenBank/DDBJ databases">
        <authorList>
            <person name="Gkanogiannis A."/>
            <person name="Becerra Lopez-Lavalle L."/>
        </authorList>
    </citation>
    <scope>NUCLEOTIDE SEQUENCE [LARGE SCALE GENOMIC DNA]</scope>
</reference>
<proteinExistence type="predicted"/>
<name>A0ABP0XZS3_9ROSI</name>
<sequence length="76" mass="8382">MFGGHHLELFRFGSHNLAPLELVRFGSHHLQHHLWNYDSAATVFNSPSGSTSLDSGSSAKVSILVPLEGFVGWVFF</sequence>